<keyword evidence="2" id="KW-1185">Reference proteome</keyword>
<gene>
    <name evidence="1" type="ORF">ACJMK2_032580</name>
</gene>
<proteinExistence type="predicted"/>
<accession>A0ABD3X2Q8</accession>
<sequence>MDNHKAIMTSDASRDIVTEGNINNKLNYMTAECLYALITVIGFRSLLLADQRPSRHLCTLAYLRSSLDHCVDR</sequence>
<evidence type="ECO:0000313" key="2">
    <source>
        <dbReference type="Proteomes" id="UP001634394"/>
    </source>
</evidence>
<evidence type="ECO:0000313" key="1">
    <source>
        <dbReference type="EMBL" id="KAL3880332.1"/>
    </source>
</evidence>
<dbReference type="EMBL" id="JBJQND010000004">
    <property type="protein sequence ID" value="KAL3880332.1"/>
    <property type="molecule type" value="Genomic_DNA"/>
</dbReference>
<dbReference type="Proteomes" id="UP001634394">
    <property type="component" value="Unassembled WGS sequence"/>
</dbReference>
<reference evidence="1 2" key="1">
    <citation type="submission" date="2024-11" db="EMBL/GenBank/DDBJ databases">
        <title>Chromosome-level genome assembly of the freshwater bivalve Anodonta woodiana.</title>
        <authorList>
            <person name="Chen X."/>
        </authorList>
    </citation>
    <scope>NUCLEOTIDE SEQUENCE [LARGE SCALE GENOMIC DNA]</scope>
    <source>
        <strain evidence="1">MN2024</strain>
        <tissue evidence="1">Gills</tissue>
    </source>
</reference>
<protein>
    <submittedName>
        <fullName evidence="1">Uncharacterized protein</fullName>
    </submittedName>
</protein>
<dbReference type="AlphaFoldDB" id="A0ABD3X2Q8"/>
<organism evidence="1 2">
    <name type="scientific">Sinanodonta woodiana</name>
    <name type="common">Chinese pond mussel</name>
    <name type="synonym">Anodonta woodiana</name>
    <dbReference type="NCBI Taxonomy" id="1069815"/>
    <lineage>
        <taxon>Eukaryota</taxon>
        <taxon>Metazoa</taxon>
        <taxon>Spiralia</taxon>
        <taxon>Lophotrochozoa</taxon>
        <taxon>Mollusca</taxon>
        <taxon>Bivalvia</taxon>
        <taxon>Autobranchia</taxon>
        <taxon>Heteroconchia</taxon>
        <taxon>Palaeoheterodonta</taxon>
        <taxon>Unionida</taxon>
        <taxon>Unionoidea</taxon>
        <taxon>Unionidae</taxon>
        <taxon>Unioninae</taxon>
        <taxon>Sinanodonta</taxon>
    </lineage>
</organism>
<comment type="caution">
    <text evidence="1">The sequence shown here is derived from an EMBL/GenBank/DDBJ whole genome shotgun (WGS) entry which is preliminary data.</text>
</comment>
<name>A0ABD3X2Q8_SINWO</name>